<organism evidence="1 2">
    <name type="scientific">Chromobacterium violaceum</name>
    <dbReference type="NCBI Taxonomy" id="536"/>
    <lineage>
        <taxon>Bacteria</taxon>
        <taxon>Pseudomonadati</taxon>
        <taxon>Pseudomonadota</taxon>
        <taxon>Betaproteobacteria</taxon>
        <taxon>Neisseriales</taxon>
        <taxon>Chromobacteriaceae</taxon>
        <taxon>Chromobacterium</taxon>
    </lineage>
</organism>
<dbReference type="Proteomes" id="UP000275777">
    <property type="component" value="Chromosome"/>
</dbReference>
<name>A0A3S4LIT8_CHRVL</name>
<protein>
    <submittedName>
        <fullName evidence="1">Uncharacterized protein</fullName>
    </submittedName>
</protein>
<evidence type="ECO:0000313" key="1">
    <source>
        <dbReference type="EMBL" id="VEB43282.1"/>
    </source>
</evidence>
<sequence>MADSISVTATVLLVSIALTTGLLIHRVSSEAHEHSLRTMMSNSVKQRAALLTTQFGISGDIARRIYQRPAVQKLLEDASNGRLDASAAAAELAARNHMTLNGIAIEDGGGRTLVQVGYFESRPRQALALRSPAGAQLLWNGHYLYRTVDVYRTSAGSSRLVLEQRLDMFDRIVQDTARATASAACTPCAATTNMICAAFPNRRGTQAPRFRWPATSITSPCGQPFSARAARCTPSTIPAAT</sequence>
<reference evidence="1 2" key="1">
    <citation type="submission" date="2018-12" db="EMBL/GenBank/DDBJ databases">
        <authorList>
            <consortium name="Pathogen Informatics"/>
        </authorList>
    </citation>
    <scope>NUCLEOTIDE SEQUENCE [LARGE SCALE GENOMIC DNA]</scope>
    <source>
        <strain evidence="1 2">NCTC9695</strain>
    </source>
</reference>
<evidence type="ECO:0000313" key="2">
    <source>
        <dbReference type="Proteomes" id="UP000275777"/>
    </source>
</evidence>
<accession>A0A3S4LIT8</accession>
<gene>
    <name evidence="1" type="ORF">NCTC9695_03738</name>
</gene>
<proteinExistence type="predicted"/>
<dbReference type="EMBL" id="LR134182">
    <property type="protein sequence ID" value="VEB43282.1"/>
    <property type="molecule type" value="Genomic_DNA"/>
</dbReference>
<dbReference type="AlphaFoldDB" id="A0A3S4LIT8"/>